<dbReference type="AlphaFoldDB" id="X6LZ75"/>
<keyword evidence="2" id="KW-0812">Transmembrane</keyword>
<evidence type="ECO:0000256" key="2">
    <source>
        <dbReference type="SAM" id="Phobius"/>
    </source>
</evidence>
<feature type="region of interest" description="Disordered" evidence="1">
    <location>
        <begin position="162"/>
        <end position="207"/>
    </location>
</feature>
<gene>
    <name evidence="3" type="ORF">RFI_30500</name>
</gene>
<dbReference type="Proteomes" id="UP000023152">
    <property type="component" value="Unassembled WGS sequence"/>
</dbReference>
<protein>
    <submittedName>
        <fullName evidence="3">Uncharacterized protein</fullName>
    </submittedName>
</protein>
<keyword evidence="2" id="KW-1133">Transmembrane helix</keyword>
<evidence type="ECO:0000256" key="1">
    <source>
        <dbReference type="SAM" id="MobiDB-lite"/>
    </source>
</evidence>
<organism evidence="3 4">
    <name type="scientific">Reticulomyxa filosa</name>
    <dbReference type="NCBI Taxonomy" id="46433"/>
    <lineage>
        <taxon>Eukaryota</taxon>
        <taxon>Sar</taxon>
        <taxon>Rhizaria</taxon>
        <taxon>Retaria</taxon>
        <taxon>Foraminifera</taxon>
        <taxon>Monothalamids</taxon>
        <taxon>Reticulomyxidae</taxon>
        <taxon>Reticulomyxa</taxon>
    </lineage>
</organism>
<comment type="caution">
    <text evidence="3">The sequence shown here is derived from an EMBL/GenBank/DDBJ whole genome shotgun (WGS) entry which is preliminary data.</text>
</comment>
<proteinExistence type="predicted"/>
<sequence length="308" mass="35775">MEHDCISSGKLSTFELRQKRKKLGSKKNPQEQKKKKTAILLLYVVISSTLFPYVTYDCPLNDSNHLALIGRIVMDYTGTNILLTLTTNKRFSAKGAISCSVGVNHNLFVISKEGVLFRVHRDYHKPKIFQKPLDKFDKFFKSCASIAVLSYVPPRLLEHIQQSQEQQKEKKKEEEEEEEEEEEKEEEKEKEDAYEHSNSDASVEVEITAENRNEMLDKLEDNDEEKKEEKLEIEMEEDQMIDRLNTMEEKQLRKKCRNGALFGSVDSTAIYGYSKGDLKILEINSFDKILDMWRQDNQGYVLRGSTQV</sequence>
<dbReference type="EMBL" id="ASPP01026699">
    <property type="protein sequence ID" value="ETO06894.1"/>
    <property type="molecule type" value="Genomic_DNA"/>
</dbReference>
<evidence type="ECO:0000313" key="3">
    <source>
        <dbReference type="EMBL" id="ETO06894.1"/>
    </source>
</evidence>
<accession>X6LZ75</accession>
<feature type="compositionally biased region" description="Acidic residues" evidence="1">
    <location>
        <begin position="174"/>
        <end position="189"/>
    </location>
</feature>
<evidence type="ECO:0000313" key="4">
    <source>
        <dbReference type="Proteomes" id="UP000023152"/>
    </source>
</evidence>
<reference evidence="3 4" key="1">
    <citation type="journal article" date="2013" name="Curr. Biol.">
        <title>The Genome of the Foraminiferan Reticulomyxa filosa.</title>
        <authorList>
            <person name="Glockner G."/>
            <person name="Hulsmann N."/>
            <person name="Schleicher M."/>
            <person name="Noegel A.A."/>
            <person name="Eichinger L."/>
            <person name="Gallinger C."/>
            <person name="Pawlowski J."/>
            <person name="Sierra R."/>
            <person name="Euteneuer U."/>
            <person name="Pillet L."/>
            <person name="Moustafa A."/>
            <person name="Platzer M."/>
            <person name="Groth M."/>
            <person name="Szafranski K."/>
            <person name="Schliwa M."/>
        </authorList>
    </citation>
    <scope>NUCLEOTIDE SEQUENCE [LARGE SCALE GENOMIC DNA]</scope>
</reference>
<keyword evidence="2" id="KW-0472">Membrane</keyword>
<keyword evidence="4" id="KW-1185">Reference proteome</keyword>
<name>X6LZ75_RETFI</name>
<feature type="transmembrane region" description="Helical" evidence="2">
    <location>
        <begin position="37"/>
        <end position="56"/>
    </location>
</feature>